<dbReference type="PANTHER" id="PTHR43022:SF1">
    <property type="entry name" value="PROTEIN SMF"/>
    <property type="match status" value="1"/>
</dbReference>
<comment type="similarity">
    <text evidence="1">Belongs to the DprA/Smf family.</text>
</comment>
<evidence type="ECO:0000313" key="5">
    <source>
        <dbReference type="EMBL" id="MEF3365609.1"/>
    </source>
</evidence>
<dbReference type="PANTHER" id="PTHR43022">
    <property type="entry name" value="PROTEIN SMF"/>
    <property type="match status" value="1"/>
</dbReference>
<dbReference type="InterPro" id="IPR057666">
    <property type="entry name" value="DrpA_SLOG"/>
</dbReference>
<dbReference type="Pfam" id="PF02481">
    <property type="entry name" value="DNA_processg_A"/>
    <property type="match status" value="1"/>
</dbReference>
<dbReference type="EMBL" id="JAZHYN010000006">
    <property type="protein sequence ID" value="MEF3365609.1"/>
    <property type="molecule type" value="Genomic_DNA"/>
</dbReference>
<sequence>MSGRLSDAQLVDWLRLIRSENVGPRTFQQLVNRFGGAGAALEALPELAARSLRGRVIRIASREEALREIEAAGALGVRFATTGDPDYPPLLREIADAPPLIALRGASWVAQRDGVAIVGSRNASASGLAFAERLARGLALENYVVVSGLARGIDAVAHRATLETGTIAVLAGGHARPYPAEHARLVEEIAERGLVISEMPIEWEPRGRDFPRRNRIISGVSRATIVVEAARRSGSLITARFANEQGREVFAVPGSPLDPRAEGTNDLIRQGATLCARPEDVISTLSENAGAPTRKTLFDDGVTEEENLIDELDLFPENGSAFEERPRRPDFVAPAEPSQSEKTRQAENGDDAEPPRDPHEVVVSLLGPAPIPIDELIRVARLTAPEVQGVLTELDMEGRLQRHGVNSVSLAFNRKL</sequence>
<dbReference type="Pfam" id="PF17782">
    <property type="entry name" value="WHD_DprA"/>
    <property type="match status" value="1"/>
</dbReference>
<dbReference type="Pfam" id="PF21102">
    <property type="entry name" value="DprA_N"/>
    <property type="match status" value="1"/>
</dbReference>
<dbReference type="InterPro" id="IPR041614">
    <property type="entry name" value="DprA_WH"/>
</dbReference>
<feature type="domain" description="DprA winged helix" evidence="4">
    <location>
        <begin position="351"/>
        <end position="403"/>
    </location>
</feature>
<dbReference type="InterPro" id="IPR003488">
    <property type="entry name" value="DprA"/>
</dbReference>
<evidence type="ECO:0000259" key="3">
    <source>
        <dbReference type="Pfam" id="PF02481"/>
    </source>
</evidence>
<proteinExistence type="inferred from homology"/>
<accession>A0ABU7XDZ2</accession>
<organism evidence="5 6">
    <name type="scientific">Methylocystis borbori</name>
    <dbReference type="NCBI Taxonomy" id="3118750"/>
    <lineage>
        <taxon>Bacteria</taxon>
        <taxon>Pseudomonadati</taxon>
        <taxon>Pseudomonadota</taxon>
        <taxon>Alphaproteobacteria</taxon>
        <taxon>Hyphomicrobiales</taxon>
        <taxon>Methylocystaceae</taxon>
        <taxon>Methylocystis</taxon>
    </lineage>
</organism>
<name>A0ABU7XDZ2_9HYPH</name>
<gene>
    <name evidence="5" type="primary">dprA</name>
    <name evidence="5" type="ORF">V3H18_03580</name>
</gene>
<reference evidence="5 6" key="1">
    <citation type="submission" date="2024-02" db="EMBL/GenBank/DDBJ databases">
        <authorList>
            <person name="Grouzdev D."/>
        </authorList>
    </citation>
    <scope>NUCLEOTIDE SEQUENCE [LARGE SCALE GENOMIC DNA]</scope>
    <source>
        <strain evidence="5 6">9N</strain>
    </source>
</reference>
<feature type="compositionally biased region" description="Basic and acidic residues" evidence="2">
    <location>
        <begin position="339"/>
        <end position="359"/>
    </location>
</feature>
<dbReference type="RefSeq" id="WP_332080521.1">
    <property type="nucleotide sequence ID" value="NZ_JAZHYN010000006.1"/>
</dbReference>
<evidence type="ECO:0000256" key="2">
    <source>
        <dbReference type="SAM" id="MobiDB-lite"/>
    </source>
</evidence>
<dbReference type="SUPFAM" id="SSF102405">
    <property type="entry name" value="MCP/YpsA-like"/>
    <property type="match status" value="1"/>
</dbReference>
<dbReference type="Gene3D" id="1.10.10.10">
    <property type="entry name" value="Winged helix-like DNA-binding domain superfamily/Winged helix DNA-binding domain"/>
    <property type="match status" value="1"/>
</dbReference>
<evidence type="ECO:0000313" key="6">
    <source>
        <dbReference type="Proteomes" id="UP001350748"/>
    </source>
</evidence>
<evidence type="ECO:0000259" key="4">
    <source>
        <dbReference type="Pfam" id="PF17782"/>
    </source>
</evidence>
<protein>
    <submittedName>
        <fullName evidence="5">DNA-processing protein DprA</fullName>
    </submittedName>
</protein>
<feature type="domain" description="Smf/DprA SLOG" evidence="3">
    <location>
        <begin position="79"/>
        <end position="285"/>
    </location>
</feature>
<dbReference type="NCBIfam" id="TIGR00732">
    <property type="entry name" value="dprA"/>
    <property type="match status" value="1"/>
</dbReference>
<evidence type="ECO:0000256" key="1">
    <source>
        <dbReference type="ARBA" id="ARBA00006525"/>
    </source>
</evidence>
<feature type="region of interest" description="Disordered" evidence="2">
    <location>
        <begin position="313"/>
        <end position="359"/>
    </location>
</feature>
<dbReference type="InterPro" id="IPR036388">
    <property type="entry name" value="WH-like_DNA-bd_sf"/>
</dbReference>
<comment type="caution">
    <text evidence="5">The sequence shown here is derived from an EMBL/GenBank/DDBJ whole genome shotgun (WGS) entry which is preliminary data.</text>
</comment>
<keyword evidence="6" id="KW-1185">Reference proteome</keyword>
<dbReference type="Gene3D" id="3.40.50.450">
    <property type="match status" value="1"/>
</dbReference>
<dbReference type="Proteomes" id="UP001350748">
    <property type="component" value="Unassembled WGS sequence"/>
</dbReference>